<gene>
    <name evidence="1" type="ORF">Vadar_006054</name>
</gene>
<comment type="caution">
    <text evidence="1">The sequence shown here is derived from an EMBL/GenBank/DDBJ whole genome shotgun (WGS) entry which is preliminary data.</text>
</comment>
<reference evidence="1 2" key="1">
    <citation type="journal article" date="2021" name="Hortic Res">
        <title>High-quality reference genome and annotation aids understanding of berry development for evergreen blueberry (Vaccinium darrowii).</title>
        <authorList>
            <person name="Yu J."/>
            <person name="Hulse-Kemp A.M."/>
            <person name="Babiker E."/>
            <person name="Staton M."/>
        </authorList>
    </citation>
    <scope>NUCLEOTIDE SEQUENCE [LARGE SCALE GENOMIC DNA]</scope>
    <source>
        <strain evidence="2">cv. NJ 8807/NJ 8810</strain>
        <tissue evidence="1">Young leaf</tissue>
    </source>
</reference>
<proteinExistence type="predicted"/>
<protein>
    <submittedName>
        <fullName evidence="1">Uncharacterized protein</fullName>
    </submittedName>
</protein>
<dbReference type="Proteomes" id="UP000828048">
    <property type="component" value="Chromosome 1"/>
</dbReference>
<accession>A0ACB7XNZ3</accession>
<evidence type="ECO:0000313" key="1">
    <source>
        <dbReference type="EMBL" id="KAH7842502.1"/>
    </source>
</evidence>
<dbReference type="EMBL" id="CM037151">
    <property type="protein sequence ID" value="KAH7842502.1"/>
    <property type="molecule type" value="Genomic_DNA"/>
</dbReference>
<organism evidence="1 2">
    <name type="scientific">Vaccinium darrowii</name>
    <dbReference type="NCBI Taxonomy" id="229202"/>
    <lineage>
        <taxon>Eukaryota</taxon>
        <taxon>Viridiplantae</taxon>
        <taxon>Streptophyta</taxon>
        <taxon>Embryophyta</taxon>
        <taxon>Tracheophyta</taxon>
        <taxon>Spermatophyta</taxon>
        <taxon>Magnoliopsida</taxon>
        <taxon>eudicotyledons</taxon>
        <taxon>Gunneridae</taxon>
        <taxon>Pentapetalae</taxon>
        <taxon>asterids</taxon>
        <taxon>Ericales</taxon>
        <taxon>Ericaceae</taxon>
        <taxon>Vaccinioideae</taxon>
        <taxon>Vaccinieae</taxon>
        <taxon>Vaccinium</taxon>
    </lineage>
</organism>
<keyword evidence="2" id="KW-1185">Reference proteome</keyword>
<sequence length="113" mass="12397">MATRFYLAICPAVGCSAEVDPIPLLPKVVSLLYIQVHNKALQAPGRAISVAVSRLKSEWYELSFRSQAKYNSEPHCATIAQSGEQQDQSGEQQQAESGEFQRATVCRSRAAKV</sequence>
<evidence type="ECO:0000313" key="2">
    <source>
        <dbReference type="Proteomes" id="UP000828048"/>
    </source>
</evidence>
<name>A0ACB7XNZ3_9ERIC</name>